<dbReference type="SUPFAM" id="SSF103473">
    <property type="entry name" value="MFS general substrate transporter"/>
    <property type="match status" value="1"/>
</dbReference>
<feature type="non-terminal residue" evidence="6">
    <location>
        <position position="1"/>
    </location>
</feature>
<dbReference type="GO" id="GO:0016323">
    <property type="term" value="C:basolateral plasma membrane"/>
    <property type="evidence" value="ECO:0007669"/>
    <property type="project" value="TreeGrafter"/>
</dbReference>
<feature type="transmembrane region" description="Helical" evidence="4">
    <location>
        <begin position="52"/>
        <end position="73"/>
    </location>
</feature>
<evidence type="ECO:0000256" key="1">
    <source>
        <dbReference type="ARBA" id="ARBA00004141"/>
    </source>
</evidence>
<feature type="region of interest" description="Disordered" evidence="3">
    <location>
        <begin position="1"/>
        <end position="24"/>
    </location>
</feature>
<proteinExistence type="predicted"/>
<dbReference type="EMBL" id="CAJHNH020004564">
    <property type="protein sequence ID" value="CAG5131295.1"/>
    <property type="molecule type" value="Genomic_DNA"/>
</dbReference>
<organism evidence="6 7">
    <name type="scientific">Candidula unifasciata</name>
    <dbReference type="NCBI Taxonomy" id="100452"/>
    <lineage>
        <taxon>Eukaryota</taxon>
        <taxon>Metazoa</taxon>
        <taxon>Spiralia</taxon>
        <taxon>Lophotrochozoa</taxon>
        <taxon>Mollusca</taxon>
        <taxon>Gastropoda</taxon>
        <taxon>Heterobranchia</taxon>
        <taxon>Euthyneura</taxon>
        <taxon>Panpulmonata</taxon>
        <taxon>Eupulmonata</taxon>
        <taxon>Stylommatophora</taxon>
        <taxon>Helicina</taxon>
        <taxon>Helicoidea</taxon>
        <taxon>Geomitridae</taxon>
        <taxon>Candidula</taxon>
    </lineage>
</organism>
<reference evidence="6" key="1">
    <citation type="submission" date="2021-04" db="EMBL/GenBank/DDBJ databases">
        <authorList>
            <consortium name="Molecular Ecology Group"/>
        </authorList>
    </citation>
    <scope>NUCLEOTIDE SEQUENCE</scope>
</reference>
<feature type="transmembrane region" description="Helical" evidence="4">
    <location>
        <begin position="93"/>
        <end position="112"/>
    </location>
</feature>
<dbReference type="AlphaFoldDB" id="A0A8S3ZUT5"/>
<name>A0A8S3ZUT5_9EUPU</name>
<keyword evidence="4" id="KW-0472">Membrane</keyword>
<gene>
    <name evidence="6" type="ORF">CUNI_LOCUS16853</name>
</gene>
<comment type="subcellular location">
    <subcellularLocation>
        <location evidence="1">Membrane</location>
        <topology evidence="1">Multi-pass membrane protein</topology>
    </subcellularLocation>
</comment>
<evidence type="ECO:0000313" key="7">
    <source>
        <dbReference type="Proteomes" id="UP000678393"/>
    </source>
</evidence>
<feature type="transmembrane region" description="Helical" evidence="4">
    <location>
        <begin position="194"/>
        <end position="212"/>
    </location>
</feature>
<feature type="non-terminal residue" evidence="6">
    <location>
        <position position="334"/>
    </location>
</feature>
<protein>
    <recommendedName>
        <fullName evidence="5">Major facilitator superfamily (MFS) profile domain-containing protein</fullName>
    </recommendedName>
</protein>
<feature type="transmembrane region" description="Helical" evidence="4">
    <location>
        <begin position="124"/>
        <end position="142"/>
    </location>
</feature>
<dbReference type="InterPro" id="IPR004156">
    <property type="entry name" value="OATP"/>
</dbReference>
<evidence type="ECO:0000259" key="5">
    <source>
        <dbReference type="PROSITE" id="PS50850"/>
    </source>
</evidence>
<evidence type="ECO:0000256" key="4">
    <source>
        <dbReference type="SAM" id="Phobius"/>
    </source>
</evidence>
<evidence type="ECO:0000256" key="2">
    <source>
        <dbReference type="ARBA" id="ARBA00023157"/>
    </source>
</evidence>
<dbReference type="Proteomes" id="UP000678393">
    <property type="component" value="Unassembled WGS sequence"/>
</dbReference>
<dbReference type="InterPro" id="IPR020846">
    <property type="entry name" value="MFS_dom"/>
</dbReference>
<dbReference type="PANTHER" id="PTHR11388:SF157">
    <property type="entry name" value="SOLUTE CARRIER ORGANIC ANION TRANSPORTER FAMILY MEMBER 2A1-LIKE"/>
    <property type="match status" value="1"/>
</dbReference>
<evidence type="ECO:0000256" key="3">
    <source>
        <dbReference type="SAM" id="MobiDB-lite"/>
    </source>
</evidence>
<dbReference type="PANTHER" id="PTHR11388">
    <property type="entry name" value="ORGANIC ANION TRANSPORTER"/>
    <property type="match status" value="1"/>
</dbReference>
<keyword evidence="7" id="KW-1185">Reference proteome</keyword>
<dbReference type="GO" id="GO:0043252">
    <property type="term" value="P:sodium-independent organic anion transport"/>
    <property type="evidence" value="ECO:0007669"/>
    <property type="project" value="TreeGrafter"/>
</dbReference>
<evidence type="ECO:0000313" key="6">
    <source>
        <dbReference type="EMBL" id="CAG5131295.1"/>
    </source>
</evidence>
<dbReference type="GO" id="GO:0015347">
    <property type="term" value="F:sodium-independent organic anion transmembrane transporter activity"/>
    <property type="evidence" value="ECO:0007669"/>
    <property type="project" value="TreeGrafter"/>
</dbReference>
<keyword evidence="4" id="KW-0812">Transmembrane</keyword>
<dbReference type="Pfam" id="PF03137">
    <property type="entry name" value="OATP"/>
    <property type="match status" value="1"/>
</dbReference>
<feature type="domain" description="Major facilitator superfamily (MFS) profile" evidence="5">
    <location>
        <begin position="55"/>
        <end position="334"/>
    </location>
</feature>
<keyword evidence="2" id="KW-1015">Disulfide bond</keyword>
<feature type="transmembrane region" description="Helical" evidence="4">
    <location>
        <begin position="278"/>
        <end position="302"/>
    </location>
</feature>
<sequence>RSSAPAVVKDHTHDNGNGETQHGTGTLEVYDEDSYCGIGSCRPPCVQVCKNMTSFSAAVSLASLVASALNSYITSQITTLERHFNFSSSISGFLLSCNDIGYLVTTLFMSYYTRRVHVPRAMALSTAIYGISGILCAVAFFGTRDQLSSPPKESFNAPVVFFTQMCQNATTAANLSCGDASTGPRTPFGITEHWKQIAIFILALGMILQGVAKSPRQPFIITYLDDNLPKTKTSVYLGAIVGLSFFGPALAFALGSVFSGMYITLEETNMTPYDPRFLGAWWLGFVIFGAAGIVVGLPMIFFPKRMRKRVELKEVKHKKDPNVSGIRRLWIDLK</sequence>
<accession>A0A8S3ZUT5</accession>
<comment type="caution">
    <text evidence="6">The sequence shown here is derived from an EMBL/GenBank/DDBJ whole genome shotgun (WGS) entry which is preliminary data.</text>
</comment>
<dbReference type="OrthoDB" id="5062115at2759"/>
<dbReference type="Gene3D" id="1.20.1250.20">
    <property type="entry name" value="MFS general substrate transporter like domains"/>
    <property type="match status" value="1"/>
</dbReference>
<keyword evidence="4" id="KW-1133">Transmembrane helix</keyword>
<dbReference type="PROSITE" id="PS50850">
    <property type="entry name" value="MFS"/>
    <property type="match status" value="1"/>
</dbReference>
<feature type="transmembrane region" description="Helical" evidence="4">
    <location>
        <begin position="233"/>
        <end position="258"/>
    </location>
</feature>
<dbReference type="InterPro" id="IPR036259">
    <property type="entry name" value="MFS_trans_sf"/>
</dbReference>